<dbReference type="NCBIfam" id="TIGR01186">
    <property type="entry name" value="proV"/>
    <property type="match status" value="1"/>
</dbReference>
<comment type="subcellular location">
    <subcellularLocation>
        <location evidence="8">Cell inner membrane</location>
        <topology evidence="8">Peripheral membrane protein</topology>
    </subcellularLocation>
</comment>
<dbReference type="GO" id="GO:0031460">
    <property type="term" value="P:glycine betaine transport"/>
    <property type="evidence" value="ECO:0007669"/>
    <property type="project" value="InterPro"/>
</dbReference>
<dbReference type="AlphaFoldDB" id="A0A5Y9DIP5"/>
<evidence type="ECO:0000256" key="3">
    <source>
        <dbReference type="ARBA" id="ARBA00022741"/>
    </source>
</evidence>
<dbReference type="Gene3D" id="3.10.580.10">
    <property type="entry name" value="CBS-domain"/>
    <property type="match status" value="1"/>
</dbReference>
<accession>A0A5Y9DIP5</accession>
<dbReference type="InterPro" id="IPR000644">
    <property type="entry name" value="CBS_dom"/>
</dbReference>
<comment type="caution">
    <text evidence="11">The sequence shown here is derived from an EMBL/GenBank/DDBJ whole genome shotgun (WGS) entry which is preliminary data.</text>
</comment>
<dbReference type="InterPro" id="IPR003439">
    <property type="entry name" value="ABC_transporter-like_ATP-bd"/>
</dbReference>
<dbReference type="InterPro" id="IPR046342">
    <property type="entry name" value="CBS_dom_sf"/>
</dbReference>
<dbReference type="InterPro" id="IPR017871">
    <property type="entry name" value="ABC_transporter-like_CS"/>
</dbReference>
<evidence type="ECO:0000256" key="2">
    <source>
        <dbReference type="ARBA" id="ARBA00022448"/>
    </source>
</evidence>
<keyword evidence="5" id="KW-0029">Amino-acid transport</keyword>
<reference evidence="11" key="1">
    <citation type="submission" date="2019-08" db="EMBL/GenBank/DDBJ databases">
        <authorList>
            <consortium name="GenomeTrakr network: Whole genome sequencing for foodborne pathogen traceback"/>
        </authorList>
    </citation>
    <scope>NUCLEOTIDE SEQUENCE</scope>
    <source>
        <strain evidence="11">AG19-0288</strain>
    </source>
</reference>
<organism evidence="11">
    <name type="scientific">Listeria monocytogenes</name>
    <dbReference type="NCBI Taxonomy" id="1639"/>
    <lineage>
        <taxon>Bacteria</taxon>
        <taxon>Bacillati</taxon>
        <taxon>Bacillota</taxon>
        <taxon>Bacilli</taxon>
        <taxon>Bacillales</taxon>
        <taxon>Listeriaceae</taxon>
        <taxon>Listeria</taxon>
    </lineage>
</organism>
<dbReference type="GO" id="GO:0015418">
    <property type="term" value="F:ABC-type quaternary ammonium compound transporting activity"/>
    <property type="evidence" value="ECO:0007669"/>
    <property type="project" value="UniProtKB-EC"/>
</dbReference>
<evidence type="ECO:0000256" key="8">
    <source>
        <dbReference type="RuleBase" id="RU369116"/>
    </source>
</evidence>
<dbReference type="PROSITE" id="PS51371">
    <property type="entry name" value="CBS"/>
    <property type="match status" value="1"/>
</dbReference>
<evidence type="ECO:0000256" key="4">
    <source>
        <dbReference type="ARBA" id="ARBA00022840"/>
    </source>
</evidence>
<dbReference type="PANTHER" id="PTHR43869">
    <property type="entry name" value="GLYCINE BETAINE/PROLINE BETAINE TRANSPORT SYSTEM ATP-BINDING PROTEIN PROV"/>
    <property type="match status" value="1"/>
</dbReference>
<keyword evidence="6 7" id="KW-0129">CBS domain</keyword>
<dbReference type="Gene3D" id="3.40.50.300">
    <property type="entry name" value="P-loop containing nucleotide triphosphate hydrolases"/>
    <property type="match status" value="1"/>
</dbReference>
<comment type="similarity">
    <text evidence="1 8">Belongs to the ABC transporter superfamily.</text>
</comment>
<comment type="catalytic activity">
    <reaction evidence="8">
        <text>a quaternary ammonium(out) + ATP + H2O = a quaternary ammonium(in) + ADP + phosphate + H(+)</text>
        <dbReference type="Rhea" id="RHEA:11036"/>
        <dbReference type="ChEBI" id="CHEBI:15377"/>
        <dbReference type="ChEBI" id="CHEBI:15378"/>
        <dbReference type="ChEBI" id="CHEBI:30616"/>
        <dbReference type="ChEBI" id="CHEBI:35267"/>
        <dbReference type="ChEBI" id="CHEBI:43474"/>
        <dbReference type="ChEBI" id="CHEBI:456216"/>
    </reaction>
</comment>
<keyword evidence="3 8" id="KW-0547">Nucleotide-binding</keyword>
<keyword evidence="8" id="KW-1003">Cell membrane</keyword>
<sequence length="397" mass="43573">MSKIKVEELTKIFGKKASKASSLLSQGKSKTDILKETGATIGVNKASFSVEEGEIFVIMGLSGSGKSTLVRLLNRLIEPTSGKIWLDGKELSSLNKKELLEVRRKSMSMVFQNFGLFPNRTINRNVEYGLEIQGMDKEEREKNAAESLALVGLAGYGDQYPSQLSGGMQQRVGLARALANNPDILLMDEAFSALDPLNRKDMQDQLLDLQDKMKKTIIFITHDLDEALRIGDHIMIMRDGSVVQTGSPEEILAHPANEYVEKFIEDVDRSKVYTASNVMIRPEIVNFEKDGPRVALKRMREAGTSSVFVVKRNRELVGIVHAAEVSKLVKENITSLETALHCDVPTTGLDTPLAEIMDTISTTTIPIAVTEDGKLKGIIIRGSVLAALSGNEVNVNA</sequence>
<dbReference type="SUPFAM" id="SSF54631">
    <property type="entry name" value="CBS-domain pair"/>
    <property type="match status" value="1"/>
</dbReference>
<feature type="domain" description="CBS" evidence="10">
    <location>
        <begin position="279"/>
        <end position="335"/>
    </location>
</feature>
<dbReference type="GO" id="GO:0005524">
    <property type="term" value="F:ATP binding"/>
    <property type="evidence" value="ECO:0007669"/>
    <property type="project" value="UniProtKB-UniRule"/>
</dbReference>
<keyword evidence="8" id="KW-0997">Cell inner membrane</keyword>
<dbReference type="EMBL" id="AAKCDQ010000001">
    <property type="protein sequence ID" value="ECQ6722044.1"/>
    <property type="molecule type" value="Genomic_DNA"/>
</dbReference>
<dbReference type="SUPFAM" id="SSF52540">
    <property type="entry name" value="P-loop containing nucleoside triphosphate hydrolases"/>
    <property type="match status" value="1"/>
</dbReference>
<keyword evidence="8" id="KW-0472">Membrane</keyword>
<dbReference type="PANTHER" id="PTHR43869:SF1">
    <property type="entry name" value="GLYCINE BETAINE_PROLINE BETAINE TRANSPORT SYSTEM ATP-BINDING PROTEIN PROV"/>
    <property type="match status" value="1"/>
</dbReference>
<evidence type="ECO:0000259" key="9">
    <source>
        <dbReference type="PROSITE" id="PS50893"/>
    </source>
</evidence>
<evidence type="ECO:0000256" key="1">
    <source>
        <dbReference type="ARBA" id="ARBA00005417"/>
    </source>
</evidence>
<dbReference type="CDD" id="cd03294">
    <property type="entry name" value="ABC_Pro_Gly_Betaine"/>
    <property type="match status" value="1"/>
</dbReference>
<dbReference type="PROSITE" id="PS00211">
    <property type="entry name" value="ABC_TRANSPORTER_1"/>
    <property type="match status" value="1"/>
</dbReference>
<dbReference type="FunFam" id="3.40.50.300:FF:000201">
    <property type="entry name" value="Glycine betaine/L-proline ABC transporter ATP-binding protein"/>
    <property type="match status" value="1"/>
</dbReference>
<keyword evidence="4 8" id="KW-0067">ATP-binding</keyword>
<evidence type="ECO:0000256" key="6">
    <source>
        <dbReference type="ARBA" id="ARBA00023122"/>
    </source>
</evidence>
<dbReference type="EC" id="7.6.2.9" evidence="8"/>
<dbReference type="GO" id="GO:0006865">
    <property type="term" value="P:amino acid transport"/>
    <property type="evidence" value="ECO:0007669"/>
    <property type="project" value="UniProtKB-UniRule"/>
</dbReference>
<name>A0A5Y9DIP5_LISMN</name>
<dbReference type="InterPro" id="IPR005892">
    <property type="entry name" value="Gly-betaine_transp_ATP-bd"/>
</dbReference>
<evidence type="ECO:0000256" key="5">
    <source>
        <dbReference type="ARBA" id="ARBA00022970"/>
    </source>
</evidence>
<evidence type="ECO:0000256" key="7">
    <source>
        <dbReference type="PROSITE-ProRule" id="PRU00703"/>
    </source>
</evidence>
<dbReference type="CDD" id="cd09831">
    <property type="entry name" value="CBS_pair_ABC_Gly_Pro_assoc"/>
    <property type="match status" value="1"/>
</dbReference>
<dbReference type="PROSITE" id="PS50893">
    <property type="entry name" value="ABC_TRANSPORTER_2"/>
    <property type="match status" value="1"/>
</dbReference>
<proteinExistence type="inferred from homology"/>
<protein>
    <recommendedName>
        <fullName evidence="8">Quaternary amine transport ATP-binding protein</fullName>
        <ecNumber evidence="8">7.6.2.9</ecNumber>
    </recommendedName>
</protein>
<dbReference type="SMART" id="SM00382">
    <property type="entry name" value="AAA"/>
    <property type="match status" value="1"/>
</dbReference>
<dbReference type="GO" id="GO:0016887">
    <property type="term" value="F:ATP hydrolysis activity"/>
    <property type="evidence" value="ECO:0007669"/>
    <property type="project" value="UniProtKB-UniRule"/>
</dbReference>
<dbReference type="GO" id="GO:0006970">
    <property type="term" value="P:response to osmotic stress"/>
    <property type="evidence" value="ECO:0007669"/>
    <property type="project" value="UniProtKB-ARBA"/>
</dbReference>
<dbReference type="RefSeq" id="WP_149119815.1">
    <property type="nucleotide sequence ID" value="NZ_VTKC01000005.1"/>
</dbReference>
<keyword evidence="2 8" id="KW-0813">Transport</keyword>
<evidence type="ECO:0000313" key="11">
    <source>
        <dbReference type="EMBL" id="ECQ6722044.1"/>
    </source>
</evidence>
<gene>
    <name evidence="11" type="ORF">FZ622_03825</name>
</gene>
<comment type="subunit">
    <text evidence="8">The complex is probably composed of two ATP-binding proteins, two transmembrane proteins and a solute-binding protein.</text>
</comment>
<dbReference type="InterPro" id="IPR003593">
    <property type="entry name" value="AAA+_ATPase"/>
</dbReference>
<dbReference type="InterPro" id="IPR027417">
    <property type="entry name" value="P-loop_NTPase"/>
</dbReference>
<feature type="domain" description="ABC transporter" evidence="9">
    <location>
        <begin position="28"/>
        <end position="264"/>
    </location>
</feature>
<dbReference type="Pfam" id="PF00571">
    <property type="entry name" value="CBS"/>
    <property type="match status" value="2"/>
</dbReference>
<dbReference type="Pfam" id="PF00005">
    <property type="entry name" value="ABC_tran"/>
    <property type="match status" value="1"/>
</dbReference>
<dbReference type="GO" id="GO:0005886">
    <property type="term" value="C:plasma membrane"/>
    <property type="evidence" value="ECO:0007669"/>
    <property type="project" value="UniProtKB-SubCell"/>
</dbReference>
<evidence type="ECO:0000259" key="10">
    <source>
        <dbReference type="PROSITE" id="PS51371"/>
    </source>
</evidence>
<dbReference type="InterPro" id="IPR051921">
    <property type="entry name" value="ABC_osmolyte_uptake_ATP-bind"/>
</dbReference>